<feature type="transmembrane region" description="Helical" evidence="2">
    <location>
        <begin position="12"/>
        <end position="32"/>
    </location>
</feature>
<keyword evidence="2" id="KW-1133">Transmembrane helix</keyword>
<reference evidence="3 4" key="1">
    <citation type="submission" date="2011-08" db="EMBL/GenBank/DDBJ databases">
        <title>The Genome Sequence of Plasmodium vivax India VII.</title>
        <authorList>
            <consortium name="The Broad Institute Genome Sequencing Platform"/>
            <consortium name="The Broad Institute Genome Sequencing Center for Infectious Disease"/>
            <person name="Neafsey D."/>
            <person name="Carlton J."/>
            <person name="Barnwell J."/>
            <person name="Collins W."/>
            <person name="Escalante A."/>
            <person name="Mullikin J."/>
            <person name="Saul A."/>
            <person name="Guigo R."/>
            <person name="Camara F."/>
            <person name="Young S.K."/>
            <person name="Zeng Q."/>
            <person name="Gargeya S."/>
            <person name="Fitzgerald M."/>
            <person name="Haas B."/>
            <person name="Abouelleil A."/>
            <person name="Alvarado L."/>
            <person name="Arachchi H.M."/>
            <person name="Berlin A."/>
            <person name="Brown A."/>
            <person name="Chapman S.B."/>
            <person name="Chen Z."/>
            <person name="Dunbar C."/>
            <person name="Freedman E."/>
            <person name="Gearin G."/>
            <person name="Gellesch M."/>
            <person name="Goldberg J."/>
            <person name="Griggs A."/>
            <person name="Gujja S."/>
            <person name="Heiman D."/>
            <person name="Howarth C."/>
            <person name="Larson L."/>
            <person name="Lui A."/>
            <person name="MacDonald P.J.P."/>
            <person name="Montmayeur A."/>
            <person name="Murphy C."/>
            <person name="Neiman D."/>
            <person name="Pearson M."/>
            <person name="Priest M."/>
            <person name="Roberts A."/>
            <person name="Saif S."/>
            <person name="Shea T."/>
            <person name="Shenoy N."/>
            <person name="Sisk P."/>
            <person name="Stolte C."/>
            <person name="Sykes S."/>
            <person name="Wortman J."/>
            <person name="Nusbaum C."/>
            <person name="Birren B."/>
        </authorList>
    </citation>
    <scope>NUCLEOTIDE SEQUENCE [LARGE SCALE GENOMIC DNA]</scope>
    <source>
        <strain evidence="3 4">India VII</strain>
    </source>
</reference>
<dbReference type="Proteomes" id="UP000053562">
    <property type="component" value="Unassembled WGS sequence"/>
</dbReference>
<sequence length="363" mass="43462">MIAWIGIVNNTFYLYIFLFFYIIDIFKINILIKINYNKHEHYLINYYFTYEDYCRFKNIFESLDEKSVDENIINTFILNKIKEDYERKRFIADCKKLQIYLKHLKTEVLCNDTKCCQYINYFLNDKISNNVIYKDKDKTFQLFQNYIRHDNKINTNMCVNIIQKIDDKIQVKIKELYKLYDLYEFIFQYGETNNMNQSFCDYLKEFVTEFNKVVEKHHPSNSSYLFYELKNLKCLIENNKWVSHKSCTLDLEALWTTKNTEYYKKTCETKGKAMQLSEIESGSRQHQNARQGEEIENGLGQPQNARQGGGMENVQPKSNNLKPVMPISLVIIIGGTIPLFMYKVDENTYEDTIVILFFFFNKN</sequence>
<evidence type="ECO:0000313" key="4">
    <source>
        <dbReference type="Proteomes" id="UP000053562"/>
    </source>
</evidence>
<evidence type="ECO:0000313" key="3">
    <source>
        <dbReference type="EMBL" id="KMZ82968.1"/>
    </source>
</evidence>
<evidence type="ECO:0000256" key="1">
    <source>
        <dbReference type="SAM" id="MobiDB-lite"/>
    </source>
</evidence>
<dbReference type="Pfam" id="PF05795">
    <property type="entry name" value="Plasmodium_Vir"/>
    <property type="match status" value="1"/>
</dbReference>
<feature type="transmembrane region" description="Helical" evidence="2">
    <location>
        <begin position="324"/>
        <end position="342"/>
    </location>
</feature>
<dbReference type="EMBL" id="KQ234153">
    <property type="protein sequence ID" value="KMZ82968.1"/>
    <property type="molecule type" value="Genomic_DNA"/>
</dbReference>
<organism evidence="3 4">
    <name type="scientific">Plasmodium vivax India VII</name>
    <dbReference type="NCBI Taxonomy" id="1077284"/>
    <lineage>
        <taxon>Eukaryota</taxon>
        <taxon>Sar</taxon>
        <taxon>Alveolata</taxon>
        <taxon>Apicomplexa</taxon>
        <taxon>Aconoidasida</taxon>
        <taxon>Haemosporida</taxon>
        <taxon>Plasmodiidae</taxon>
        <taxon>Plasmodium</taxon>
        <taxon>Plasmodium (Plasmodium)</taxon>
    </lineage>
</organism>
<proteinExistence type="predicted"/>
<gene>
    <name evidence="3" type="ORF">PVIIG_05263</name>
</gene>
<feature type="region of interest" description="Disordered" evidence="1">
    <location>
        <begin position="279"/>
        <end position="318"/>
    </location>
</feature>
<keyword evidence="2" id="KW-0472">Membrane</keyword>
<dbReference type="InterPro" id="IPR008780">
    <property type="entry name" value="Plasmodium_Vir"/>
</dbReference>
<protein>
    <recommendedName>
        <fullName evidence="5">Variable surface protein</fullName>
    </recommendedName>
</protein>
<keyword evidence="2" id="KW-0812">Transmembrane</keyword>
<evidence type="ECO:0008006" key="5">
    <source>
        <dbReference type="Google" id="ProtNLM"/>
    </source>
</evidence>
<dbReference type="OrthoDB" id="389398at2759"/>
<dbReference type="AlphaFoldDB" id="A0A0J9VA73"/>
<evidence type="ECO:0000256" key="2">
    <source>
        <dbReference type="SAM" id="Phobius"/>
    </source>
</evidence>
<name>A0A0J9VA73_PLAVI</name>
<feature type="compositionally biased region" description="Polar residues" evidence="1">
    <location>
        <begin position="279"/>
        <end position="290"/>
    </location>
</feature>
<accession>A0A0J9VA73</accession>